<evidence type="ECO:0000256" key="4">
    <source>
        <dbReference type="ARBA" id="ARBA00022980"/>
    </source>
</evidence>
<dbReference type="EMBL" id="RDOJ01000001">
    <property type="protein sequence ID" value="RLZ12772.1"/>
    <property type="molecule type" value="Genomic_DNA"/>
</dbReference>
<dbReference type="HAMAP" id="MF_01337_B">
    <property type="entry name" value="Ribosomal_uL18_B"/>
    <property type="match status" value="1"/>
</dbReference>
<dbReference type="InterPro" id="IPR004389">
    <property type="entry name" value="Ribosomal_uL18_bac-type"/>
</dbReference>
<evidence type="ECO:0000256" key="3">
    <source>
        <dbReference type="ARBA" id="ARBA00022884"/>
    </source>
</evidence>
<keyword evidence="9" id="KW-1185">Reference proteome</keyword>
<dbReference type="PANTHER" id="PTHR12899:SF3">
    <property type="entry name" value="LARGE RIBOSOMAL SUBUNIT PROTEIN UL18M"/>
    <property type="match status" value="1"/>
</dbReference>
<dbReference type="FunFam" id="3.30.420.100:FF:000003">
    <property type="entry name" value="50S ribosomal protein L18"/>
    <property type="match status" value="1"/>
</dbReference>
<keyword evidence="4 7" id="KW-0689">Ribosomal protein</keyword>
<proteinExistence type="inferred from homology"/>
<evidence type="ECO:0000256" key="6">
    <source>
        <dbReference type="ARBA" id="ARBA00035197"/>
    </source>
</evidence>
<dbReference type="InterPro" id="IPR005484">
    <property type="entry name" value="Ribosomal_uL18_bac/plant/anim"/>
</dbReference>
<evidence type="ECO:0000256" key="1">
    <source>
        <dbReference type="ARBA" id="ARBA00007116"/>
    </source>
</evidence>
<dbReference type="GO" id="GO:0006412">
    <property type="term" value="P:translation"/>
    <property type="evidence" value="ECO:0007669"/>
    <property type="project" value="UniProtKB-UniRule"/>
</dbReference>
<dbReference type="Proteomes" id="UP000275348">
    <property type="component" value="Unassembled WGS sequence"/>
</dbReference>
<comment type="subunit">
    <text evidence="7">Part of the 50S ribosomal subunit; part of the 5S rRNA/L5/L18/L25 subcomplex. Contacts the 5S and 23S rRNAs.</text>
</comment>
<dbReference type="InterPro" id="IPR057268">
    <property type="entry name" value="Ribosomal_L18"/>
</dbReference>
<evidence type="ECO:0000256" key="5">
    <source>
        <dbReference type="ARBA" id="ARBA00023274"/>
    </source>
</evidence>
<keyword evidence="3 7" id="KW-0694">RNA-binding</keyword>
<dbReference type="GO" id="GO:0022625">
    <property type="term" value="C:cytosolic large ribosomal subunit"/>
    <property type="evidence" value="ECO:0007669"/>
    <property type="project" value="TreeGrafter"/>
</dbReference>
<keyword evidence="5 7" id="KW-0687">Ribonucleoprotein</keyword>
<dbReference type="GO" id="GO:0008097">
    <property type="term" value="F:5S rRNA binding"/>
    <property type="evidence" value="ECO:0007669"/>
    <property type="project" value="TreeGrafter"/>
</dbReference>
<evidence type="ECO:0000313" key="8">
    <source>
        <dbReference type="EMBL" id="RLZ12772.1"/>
    </source>
</evidence>
<comment type="similarity">
    <text evidence="1 7">Belongs to the universal ribosomal protein uL18 family.</text>
</comment>
<dbReference type="OrthoDB" id="9810939at2"/>
<accession>A0A3L9MJ20</accession>
<evidence type="ECO:0000313" key="9">
    <source>
        <dbReference type="Proteomes" id="UP000275348"/>
    </source>
</evidence>
<sequence>MALSKTEKRQKIKRRVRRNIFGTAAKPRLSVYRSNKEIYAQIIDDNSGVTLASASSREAGVEGAKTEQSTTVGKALAAKAIAKGIETVVFDRNGFVYHGRIKALAEGAREGGLKF</sequence>
<comment type="function">
    <text evidence="7">This is one of the proteins that bind and probably mediate the attachment of the 5S RNA into the large ribosomal subunit, where it forms part of the central protuberance.</text>
</comment>
<dbReference type="RefSeq" id="WP_121933349.1">
    <property type="nucleotide sequence ID" value="NZ_RDOJ01000001.1"/>
</dbReference>
<gene>
    <name evidence="7" type="primary">rplR</name>
    <name evidence="8" type="ORF">EAH69_01055</name>
</gene>
<dbReference type="CDD" id="cd00432">
    <property type="entry name" value="Ribosomal_L18_L5e"/>
    <property type="match status" value="1"/>
</dbReference>
<dbReference type="Gene3D" id="3.30.420.100">
    <property type="match status" value="1"/>
</dbReference>
<evidence type="ECO:0000256" key="7">
    <source>
        <dbReference type="HAMAP-Rule" id="MF_01337"/>
    </source>
</evidence>
<organism evidence="8 9">
    <name type="scientific">Faecalibacter macacae</name>
    <dbReference type="NCBI Taxonomy" id="1859289"/>
    <lineage>
        <taxon>Bacteria</taxon>
        <taxon>Pseudomonadati</taxon>
        <taxon>Bacteroidota</taxon>
        <taxon>Flavobacteriia</taxon>
        <taxon>Flavobacteriales</taxon>
        <taxon>Weeksellaceae</taxon>
        <taxon>Faecalibacter</taxon>
    </lineage>
</organism>
<dbReference type="NCBIfam" id="TIGR00060">
    <property type="entry name" value="L18_bact"/>
    <property type="match status" value="1"/>
</dbReference>
<comment type="caution">
    <text evidence="8">The sequence shown here is derived from an EMBL/GenBank/DDBJ whole genome shotgun (WGS) entry which is preliminary data.</text>
</comment>
<reference evidence="8 9" key="1">
    <citation type="submission" date="2018-10" db="EMBL/GenBank/DDBJ databases">
        <authorList>
            <person name="Chen X."/>
        </authorList>
    </citation>
    <scope>NUCLEOTIDE SEQUENCE [LARGE SCALE GENOMIC DNA]</scope>
    <source>
        <strain evidence="8 9">YIM 102668</strain>
    </source>
</reference>
<dbReference type="AlphaFoldDB" id="A0A3L9MJ20"/>
<protein>
    <recommendedName>
        <fullName evidence="6 7">Large ribosomal subunit protein uL18</fullName>
    </recommendedName>
</protein>
<keyword evidence="2 7" id="KW-0699">rRNA-binding</keyword>
<dbReference type="GO" id="GO:0003735">
    <property type="term" value="F:structural constituent of ribosome"/>
    <property type="evidence" value="ECO:0007669"/>
    <property type="project" value="InterPro"/>
</dbReference>
<name>A0A3L9MJ20_9FLAO</name>
<dbReference type="SUPFAM" id="SSF53137">
    <property type="entry name" value="Translational machinery components"/>
    <property type="match status" value="1"/>
</dbReference>
<dbReference type="Pfam" id="PF00861">
    <property type="entry name" value="Ribosomal_L18p"/>
    <property type="match status" value="1"/>
</dbReference>
<evidence type="ECO:0000256" key="2">
    <source>
        <dbReference type="ARBA" id="ARBA00022730"/>
    </source>
</evidence>
<dbReference type="PANTHER" id="PTHR12899">
    <property type="entry name" value="39S RIBOSOMAL PROTEIN L18, MITOCHONDRIAL"/>
    <property type="match status" value="1"/>
</dbReference>